<feature type="compositionally biased region" description="Pro residues" evidence="1">
    <location>
        <begin position="74"/>
        <end position="83"/>
    </location>
</feature>
<accession>A0A0D9V4X2</accession>
<keyword evidence="3" id="KW-1185">Reference proteome</keyword>
<organism evidence="2 3">
    <name type="scientific">Leersia perrieri</name>
    <dbReference type="NCBI Taxonomy" id="77586"/>
    <lineage>
        <taxon>Eukaryota</taxon>
        <taxon>Viridiplantae</taxon>
        <taxon>Streptophyta</taxon>
        <taxon>Embryophyta</taxon>
        <taxon>Tracheophyta</taxon>
        <taxon>Spermatophyta</taxon>
        <taxon>Magnoliopsida</taxon>
        <taxon>Liliopsida</taxon>
        <taxon>Poales</taxon>
        <taxon>Poaceae</taxon>
        <taxon>BOP clade</taxon>
        <taxon>Oryzoideae</taxon>
        <taxon>Oryzeae</taxon>
        <taxon>Oryzinae</taxon>
        <taxon>Leersia</taxon>
    </lineage>
</organism>
<dbReference type="EnsemblPlants" id="LPERR01G24670.1">
    <property type="protein sequence ID" value="LPERR01G24670.1"/>
    <property type="gene ID" value="LPERR01G24670"/>
</dbReference>
<evidence type="ECO:0000313" key="3">
    <source>
        <dbReference type="Proteomes" id="UP000032180"/>
    </source>
</evidence>
<feature type="region of interest" description="Disordered" evidence="1">
    <location>
        <begin position="1"/>
        <end position="51"/>
    </location>
</feature>
<name>A0A0D9V4X2_9ORYZ</name>
<protein>
    <submittedName>
        <fullName evidence="2">Uncharacterized protein</fullName>
    </submittedName>
</protein>
<evidence type="ECO:0000256" key="1">
    <source>
        <dbReference type="SAM" id="MobiDB-lite"/>
    </source>
</evidence>
<proteinExistence type="predicted"/>
<dbReference type="HOGENOM" id="CLU_050937_0_0_1"/>
<dbReference type="AlphaFoldDB" id="A0A0D9V4X2"/>
<dbReference type="InterPro" id="IPR051714">
    <property type="entry name" value="Znf_CCHC_NABP"/>
</dbReference>
<dbReference type="PANTHER" id="PTHR23002">
    <property type="entry name" value="ZINC FINGER CCHC DOMAIN CONTAINING PROTEIN"/>
    <property type="match status" value="1"/>
</dbReference>
<feature type="compositionally biased region" description="Pro residues" evidence="1">
    <location>
        <begin position="1"/>
        <end position="12"/>
    </location>
</feature>
<evidence type="ECO:0000313" key="2">
    <source>
        <dbReference type="EnsemblPlants" id="LPERR01G24670.1"/>
    </source>
</evidence>
<dbReference type="eggNOG" id="ENOG502QTY0">
    <property type="taxonomic scope" value="Eukaryota"/>
</dbReference>
<feature type="region of interest" description="Disordered" evidence="1">
    <location>
        <begin position="97"/>
        <end position="137"/>
    </location>
</feature>
<dbReference type="Proteomes" id="UP000032180">
    <property type="component" value="Chromosome 1"/>
</dbReference>
<sequence>MPPRPGLPPPSYDGPTRATDPIPARTESHKAHLTASAPPPPQPQPQAPQPPLWMLLRLPCARGPAPATARWSPPGGPRGPALPAPWLFRGHAAYSSADGNGAPSTPPIHYDPLADLLGPDVDPSSSQNTAPIAEKGKLRSWVGPNGQYYRELPCPSCRGRGYTPCKECGIDRSSLDCPMCNGKGIRMCLQCAGECVIWQESIDEQPWEIVRSSSPLKVKEDDEVDKLDIKINTSKGSKRTYPSPSPEVAMKISRSLKSLNAKTGLFTKHMKIIHQDPKLHAQRVAAIKKTKRTVAARKHASETQKAFFSNPENRLKRSIAMKANVGKKVIGASIAQQYDKFQEECISDASYVGERVIIAEHVESQSQKMNINDNLGTAANVVKRDTTVVTVPDPLLLSFCSAKGHNRRTCPKRKASIGQQKE</sequence>
<feature type="region of interest" description="Disordered" evidence="1">
    <location>
        <begin position="64"/>
        <end position="84"/>
    </location>
</feature>
<reference evidence="2" key="3">
    <citation type="submission" date="2015-04" db="UniProtKB">
        <authorList>
            <consortium name="EnsemblPlants"/>
        </authorList>
    </citation>
    <scope>IDENTIFICATION</scope>
</reference>
<reference evidence="2 3" key="1">
    <citation type="submission" date="2012-08" db="EMBL/GenBank/DDBJ databases">
        <title>Oryza genome evolution.</title>
        <authorList>
            <person name="Wing R.A."/>
        </authorList>
    </citation>
    <scope>NUCLEOTIDE SEQUENCE</scope>
</reference>
<reference evidence="3" key="2">
    <citation type="submission" date="2013-12" db="EMBL/GenBank/DDBJ databases">
        <authorList>
            <person name="Yu Y."/>
            <person name="Lee S."/>
            <person name="de Baynast K."/>
            <person name="Wissotski M."/>
            <person name="Liu L."/>
            <person name="Talag J."/>
            <person name="Goicoechea J."/>
            <person name="Angelova A."/>
            <person name="Jetty R."/>
            <person name="Kudrna D."/>
            <person name="Golser W."/>
            <person name="Rivera L."/>
            <person name="Zhang J."/>
            <person name="Wing R."/>
        </authorList>
    </citation>
    <scope>NUCLEOTIDE SEQUENCE</scope>
</reference>
<dbReference type="Gramene" id="LPERR01G24670.1">
    <property type="protein sequence ID" value="LPERR01G24670.1"/>
    <property type="gene ID" value="LPERR01G24670"/>
</dbReference>
<dbReference type="STRING" id="77586.A0A0D9V4X2"/>
<feature type="compositionally biased region" description="Pro residues" evidence="1">
    <location>
        <begin position="37"/>
        <end position="51"/>
    </location>
</feature>